<reference evidence="2" key="1">
    <citation type="submission" date="2018-02" db="EMBL/GenBank/DDBJ databases">
        <title>Phenotypic and genomic properties of facultatively anaerobic sulfur-reducing natronoarchaea from hypersaline soda lakes.</title>
        <authorList>
            <person name="Sorokin D.Y."/>
            <person name="Kublanov I.V."/>
            <person name="Roman P."/>
            <person name="Sinninghe Damste J.S."/>
            <person name="Golyshin P.N."/>
            <person name="Rojo D."/>
            <person name="Ciordia S."/>
            <person name="Mena M.D.C."/>
            <person name="Ferrer M."/>
            <person name="Messina E."/>
            <person name="Smedile F."/>
            <person name="La Spada G."/>
            <person name="La Cono V."/>
            <person name="Yakimov M.M."/>
        </authorList>
    </citation>
    <scope>NUCLEOTIDE SEQUENCE [LARGE SCALE GENOMIC DNA]</scope>
    <source>
        <strain evidence="2">AArc-Mg</strain>
    </source>
</reference>
<dbReference type="AlphaFoldDB" id="A0A346PP87"/>
<dbReference type="Proteomes" id="UP000258613">
    <property type="component" value="Chromosome"/>
</dbReference>
<accession>A0A346PP87</accession>
<gene>
    <name evidence="1" type="ORF">AArcMg_1316</name>
</gene>
<name>A0A346PP87_9EURY</name>
<evidence type="ECO:0000313" key="1">
    <source>
        <dbReference type="EMBL" id="AXR81332.1"/>
    </source>
</evidence>
<dbReference type="KEGG" id="nag:AArcMg_1316"/>
<keyword evidence="2" id="KW-1185">Reference proteome</keyword>
<sequence>MDRDLEFRNRLISRSIGRSYRSIEAVTARLAQQSRDRIADEVLAVEPRQLEEGVVDCQHPIVGVELKDAAVDRVDE</sequence>
<evidence type="ECO:0000313" key="2">
    <source>
        <dbReference type="Proteomes" id="UP000258613"/>
    </source>
</evidence>
<dbReference type="EMBL" id="CP027033">
    <property type="protein sequence ID" value="AXR81332.1"/>
    <property type="molecule type" value="Genomic_DNA"/>
</dbReference>
<proteinExistence type="predicted"/>
<protein>
    <submittedName>
        <fullName evidence="1">Uncharacterized protein</fullName>
    </submittedName>
</protein>
<organism evidence="1 2">
    <name type="scientific">Natrarchaeobaculum sulfurireducens</name>
    <dbReference type="NCBI Taxonomy" id="2044521"/>
    <lineage>
        <taxon>Archaea</taxon>
        <taxon>Methanobacteriati</taxon>
        <taxon>Methanobacteriota</taxon>
        <taxon>Stenosarchaea group</taxon>
        <taxon>Halobacteria</taxon>
        <taxon>Halobacteriales</taxon>
        <taxon>Natrialbaceae</taxon>
        <taxon>Natrarchaeobaculum</taxon>
    </lineage>
</organism>